<feature type="compositionally biased region" description="Basic and acidic residues" evidence="1">
    <location>
        <begin position="612"/>
        <end position="623"/>
    </location>
</feature>
<protein>
    <submittedName>
        <fullName evidence="2">Uncharacterized protein</fullName>
    </submittedName>
</protein>
<feature type="compositionally biased region" description="Acidic residues" evidence="1">
    <location>
        <begin position="624"/>
        <end position="636"/>
    </location>
</feature>
<dbReference type="EMBL" id="JH719614">
    <property type="protein sequence ID" value="EJF55473.1"/>
    <property type="molecule type" value="Genomic_DNA"/>
</dbReference>
<organism evidence="2 3">
    <name type="scientific">Dichomitus squalens (strain LYAD-421)</name>
    <name type="common">Western red white-rot fungus</name>
    <dbReference type="NCBI Taxonomy" id="732165"/>
    <lineage>
        <taxon>Eukaryota</taxon>
        <taxon>Fungi</taxon>
        <taxon>Dikarya</taxon>
        <taxon>Basidiomycota</taxon>
        <taxon>Agaricomycotina</taxon>
        <taxon>Agaricomycetes</taxon>
        <taxon>Polyporales</taxon>
        <taxon>Polyporaceae</taxon>
        <taxon>Dichomitus</taxon>
    </lineage>
</organism>
<evidence type="ECO:0000313" key="2">
    <source>
        <dbReference type="EMBL" id="EJF55473.1"/>
    </source>
</evidence>
<dbReference type="HOGENOM" id="CLU_384023_0_0_1"/>
<reference evidence="2 3" key="1">
    <citation type="journal article" date="2012" name="Science">
        <title>The Paleozoic origin of enzymatic lignin decomposition reconstructed from 31 fungal genomes.</title>
        <authorList>
            <person name="Floudas D."/>
            <person name="Binder M."/>
            <person name="Riley R."/>
            <person name="Barry K."/>
            <person name="Blanchette R.A."/>
            <person name="Henrissat B."/>
            <person name="Martinez A.T."/>
            <person name="Otillar R."/>
            <person name="Spatafora J.W."/>
            <person name="Yadav J.S."/>
            <person name="Aerts A."/>
            <person name="Benoit I."/>
            <person name="Boyd A."/>
            <person name="Carlson A."/>
            <person name="Copeland A."/>
            <person name="Coutinho P.M."/>
            <person name="de Vries R.P."/>
            <person name="Ferreira P."/>
            <person name="Findley K."/>
            <person name="Foster B."/>
            <person name="Gaskell J."/>
            <person name="Glotzer D."/>
            <person name="Gorecki P."/>
            <person name="Heitman J."/>
            <person name="Hesse C."/>
            <person name="Hori C."/>
            <person name="Igarashi K."/>
            <person name="Jurgens J.A."/>
            <person name="Kallen N."/>
            <person name="Kersten P."/>
            <person name="Kohler A."/>
            <person name="Kuees U."/>
            <person name="Kumar T.K.A."/>
            <person name="Kuo A."/>
            <person name="LaButti K."/>
            <person name="Larrondo L.F."/>
            <person name="Lindquist E."/>
            <person name="Ling A."/>
            <person name="Lombard V."/>
            <person name="Lucas S."/>
            <person name="Lundell T."/>
            <person name="Martin R."/>
            <person name="McLaughlin D.J."/>
            <person name="Morgenstern I."/>
            <person name="Morin E."/>
            <person name="Murat C."/>
            <person name="Nagy L.G."/>
            <person name="Nolan M."/>
            <person name="Ohm R.A."/>
            <person name="Patyshakuliyeva A."/>
            <person name="Rokas A."/>
            <person name="Ruiz-Duenas F.J."/>
            <person name="Sabat G."/>
            <person name="Salamov A."/>
            <person name="Samejima M."/>
            <person name="Schmutz J."/>
            <person name="Slot J.C."/>
            <person name="St John F."/>
            <person name="Stenlid J."/>
            <person name="Sun H."/>
            <person name="Sun S."/>
            <person name="Syed K."/>
            <person name="Tsang A."/>
            <person name="Wiebenga A."/>
            <person name="Young D."/>
            <person name="Pisabarro A."/>
            <person name="Eastwood D.C."/>
            <person name="Martin F."/>
            <person name="Cullen D."/>
            <person name="Grigoriev I.V."/>
            <person name="Hibbett D.S."/>
        </authorList>
    </citation>
    <scope>NUCLEOTIDE SEQUENCE [LARGE SCALE GENOMIC DNA]</scope>
    <source>
        <strain evidence="2 3">LYAD-421 SS1</strain>
    </source>
</reference>
<feature type="region of interest" description="Disordered" evidence="1">
    <location>
        <begin position="81"/>
        <end position="119"/>
    </location>
</feature>
<dbReference type="AlphaFoldDB" id="R7SHX0"/>
<gene>
    <name evidence="2" type="ORF">DICSQDRAFT_175862</name>
</gene>
<dbReference type="Proteomes" id="UP000053319">
    <property type="component" value="Unassembled WGS sequence"/>
</dbReference>
<feature type="region of interest" description="Disordered" evidence="1">
    <location>
        <begin position="171"/>
        <end position="228"/>
    </location>
</feature>
<accession>R7SHX0</accession>
<feature type="compositionally biased region" description="Acidic residues" evidence="1">
    <location>
        <begin position="644"/>
        <end position="655"/>
    </location>
</feature>
<feature type="compositionally biased region" description="Low complexity" evidence="1">
    <location>
        <begin position="566"/>
        <end position="579"/>
    </location>
</feature>
<sequence>MQQFLNILGRTAQLGAYITEATDQEWSPRRVLSYVAENLEMEGVHTPATWLHNHALDPEASTPEWASRILESYPTRRARIVEESTTEQQSGQQLQPPPPEPANQQYAQPSVAEVADESPSRLNIAYETATEQLQELPDMGLGLIQDGETVQPNSNPAPEFHQRLEAALAHTRDQREQNAGIAVQSNRVASHPGSRESPTTLASRTPPSYPRGYGPRTTRSPAPNLPNQQAAATVRVTNVAAQPERCRSVCFGQDNTHRAPTRSSPLVAYPPYVALGVSAPPTHVHSNMGSISGHRNRPSAPQVHPAASAAPYVGATSNIGGYQLPLLGGPSQVAASPDHTNLRDSLRISMILSIFDKCLGEDPDEPLPPYLKQIKLKAPDPFDGKDDNDAFNVWLENLLSYLDTLRLRGLDLDIQRISFTRQCLTGEAAVWYQQTVTSPIRPVDRPMSHLESIIGLYRRFIPTDQFAVAACEFASVRFEPHNGGVSRLYDRLVYYAERMFQPPTQQDIKERFVAALPASIERKLTISRGLHIRRGDFMTFVSAAREIEEAMASFRSRRGHDGSQQRTSTSTPPRHSSTSKGKYREDRPPSQQAPQPRPGGSGQRLEQKGQPFRKDGQPHRQEGDVDDDVDLPESDYDAYHLDYDSPEDEPDWDDDEGRRDKFYVMRAEPVFATPDEEKEAVPSSIEYDAKRILQSFQLEATTAPTKSLKNAWLYDSRIAG</sequence>
<name>R7SHX0_DICSQ</name>
<dbReference type="GeneID" id="18840295"/>
<feature type="region of interest" description="Disordered" evidence="1">
    <location>
        <begin position="554"/>
        <end position="657"/>
    </location>
</feature>
<evidence type="ECO:0000313" key="3">
    <source>
        <dbReference type="Proteomes" id="UP000053319"/>
    </source>
</evidence>
<dbReference type="KEGG" id="dsq:DICSQDRAFT_175862"/>
<evidence type="ECO:0000256" key="1">
    <source>
        <dbReference type="SAM" id="MobiDB-lite"/>
    </source>
</evidence>
<proteinExistence type="predicted"/>
<feature type="compositionally biased region" description="Polar residues" evidence="1">
    <location>
        <begin position="196"/>
        <end position="206"/>
    </location>
</feature>
<dbReference type="RefSeq" id="XP_007371788.1">
    <property type="nucleotide sequence ID" value="XM_007371726.1"/>
</dbReference>